<organism evidence="1 2">
    <name type="scientific">Pseudonocardia alni</name>
    <name type="common">Amycolata alni</name>
    <dbReference type="NCBI Taxonomy" id="33907"/>
    <lineage>
        <taxon>Bacteria</taxon>
        <taxon>Bacillati</taxon>
        <taxon>Actinomycetota</taxon>
        <taxon>Actinomycetes</taxon>
        <taxon>Pseudonocardiales</taxon>
        <taxon>Pseudonocardiaceae</taxon>
        <taxon>Pseudonocardia</taxon>
    </lineage>
</organism>
<reference evidence="1 2" key="1">
    <citation type="submission" date="2017-11" db="EMBL/GenBank/DDBJ databases">
        <title>Sequencing the genomes of 1000 actinobacteria strains.</title>
        <authorList>
            <person name="Klenk H.-P."/>
        </authorList>
    </citation>
    <scope>NUCLEOTIDE SEQUENCE [LARGE SCALE GENOMIC DNA]</scope>
    <source>
        <strain evidence="1 2">DSM 44104</strain>
    </source>
</reference>
<sequence length="69" mass="7292">MGAHLGNGAMTRQDRNARTVLVNFQPVRMLAGSTLIDELGSGDWFVGPSGELSEVTCSVSSIRNSGPRS</sequence>
<gene>
    <name evidence="1" type="ORF">ATL51_0211</name>
</gene>
<accession>A0AA44UVC8</accession>
<protein>
    <submittedName>
        <fullName evidence="1">Uncharacterized protein</fullName>
    </submittedName>
</protein>
<dbReference type="AlphaFoldDB" id="A0AA44UVC8"/>
<comment type="caution">
    <text evidence="1">The sequence shown here is derived from an EMBL/GenBank/DDBJ whole genome shotgun (WGS) entry which is preliminary data.</text>
</comment>
<name>A0AA44UVC8_PSEA5</name>
<dbReference type="Proteomes" id="UP000232453">
    <property type="component" value="Unassembled WGS sequence"/>
</dbReference>
<dbReference type="EMBL" id="PHUJ01000002">
    <property type="protein sequence ID" value="PKB41249.1"/>
    <property type="molecule type" value="Genomic_DNA"/>
</dbReference>
<evidence type="ECO:0000313" key="1">
    <source>
        <dbReference type="EMBL" id="PKB41249.1"/>
    </source>
</evidence>
<evidence type="ECO:0000313" key="2">
    <source>
        <dbReference type="Proteomes" id="UP000232453"/>
    </source>
</evidence>
<proteinExistence type="predicted"/>